<protein>
    <submittedName>
        <fullName evidence="2">Uncharacterized protein</fullName>
    </submittedName>
</protein>
<proteinExistence type="predicted"/>
<accession>A0A1I7XAL5</accession>
<organism evidence="1 2">
    <name type="scientific">Heterorhabditis bacteriophora</name>
    <name type="common">Entomopathogenic nematode worm</name>
    <dbReference type="NCBI Taxonomy" id="37862"/>
    <lineage>
        <taxon>Eukaryota</taxon>
        <taxon>Metazoa</taxon>
        <taxon>Ecdysozoa</taxon>
        <taxon>Nematoda</taxon>
        <taxon>Chromadorea</taxon>
        <taxon>Rhabditida</taxon>
        <taxon>Rhabditina</taxon>
        <taxon>Rhabditomorpha</taxon>
        <taxon>Strongyloidea</taxon>
        <taxon>Heterorhabditidae</taxon>
        <taxon>Heterorhabditis</taxon>
    </lineage>
</organism>
<dbReference type="AlphaFoldDB" id="A0A1I7XAL5"/>
<reference evidence="2" key="1">
    <citation type="submission" date="2016-11" db="UniProtKB">
        <authorList>
            <consortium name="WormBaseParasite"/>
        </authorList>
    </citation>
    <scope>IDENTIFICATION</scope>
</reference>
<dbReference type="Proteomes" id="UP000095283">
    <property type="component" value="Unplaced"/>
</dbReference>
<name>A0A1I7XAL5_HETBA</name>
<sequence>MATAAESDVHALEKLKDIYGDLAQVLIPTAGRINCSGKLIEVTSIWDNRALAMKKFTKTQRLSVVERSTEGYDYRLLTTSSLPMTNFEYVMYIHFI</sequence>
<evidence type="ECO:0000313" key="2">
    <source>
        <dbReference type="WBParaSite" id="Hba_14490"/>
    </source>
</evidence>
<dbReference type="WBParaSite" id="Hba_14490">
    <property type="protein sequence ID" value="Hba_14490"/>
    <property type="gene ID" value="Hba_14490"/>
</dbReference>
<evidence type="ECO:0000313" key="1">
    <source>
        <dbReference type="Proteomes" id="UP000095283"/>
    </source>
</evidence>
<keyword evidence="1" id="KW-1185">Reference proteome</keyword>